<evidence type="ECO:0000313" key="2">
    <source>
        <dbReference type="EMBL" id="KAL0580508.1"/>
    </source>
</evidence>
<comment type="caution">
    <text evidence="2">The sequence shown here is derived from an EMBL/GenBank/DDBJ whole genome shotgun (WGS) entry which is preliminary data.</text>
</comment>
<dbReference type="EMBL" id="JBAHYK010000029">
    <property type="protein sequence ID" value="KAL0580508.1"/>
    <property type="molecule type" value="Genomic_DNA"/>
</dbReference>
<protein>
    <submittedName>
        <fullName evidence="2">Uncharacterized protein</fullName>
    </submittedName>
</protein>
<name>A0ABR3FYB0_9AGAR</name>
<feature type="compositionally biased region" description="Acidic residues" evidence="1">
    <location>
        <begin position="99"/>
        <end position="125"/>
    </location>
</feature>
<evidence type="ECO:0000313" key="3">
    <source>
        <dbReference type="Proteomes" id="UP001465976"/>
    </source>
</evidence>
<dbReference type="Proteomes" id="UP001465976">
    <property type="component" value="Unassembled WGS sequence"/>
</dbReference>
<reference evidence="2 3" key="1">
    <citation type="submission" date="2024-02" db="EMBL/GenBank/DDBJ databases">
        <title>A draft genome for the cacao thread blight pathogen Marasmius crinis-equi.</title>
        <authorList>
            <person name="Cohen S.P."/>
            <person name="Baruah I.K."/>
            <person name="Amoako-Attah I."/>
            <person name="Bukari Y."/>
            <person name="Meinhardt L.W."/>
            <person name="Bailey B.A."/>
        </authorList>
    </citation>
    <scope>NUCLEOTIDE SEQUENCE [LARGE SCALE GENOMIC DNA]</scope>
    <source>
        <strain evidence="2 3">GH-76</strain>
    </source>
</reference>
<evidence type="ECO:0000256" key="1">
    <source>
        <dbReference type="SAM" id="MobiDB-lite"/>
    </source>
</evidence>
<feature type="compositionally biased region" description="Basic and acidic residues" evidence="1">
    <location>
        <begin position="155"/>
        <end position="164"/>
    </location>
</feature>
<sequence length="164" mass="17726">MSEEPTVVGTGVQEDLAPPKLPGTALEENEDAGEESDTYDDFEAEDNRDDDDDEDAGGDAYDPNEDGEEDEEEDEPVGQKPSNLTALLLNDPTTGGHGDDEEDADEAEDDYEEDGEYAEEADEGYEPAPVHANGNGKKRTIDDVNSEEGLEADDREVTAKKVKA</sequence>
<organism evidence="2 3">
    <name type="scientific">Marasmius crinis-equi</name>
    <dbReference type="NCBI Taxonomy" id="585013"/>
    <lineage>
        <taxon>Eukaryota</taxon>
        <taxon>Fungi</taxon>
        <taxon>Dikarya</taxon>
        <taxon>Basidiomycota</taxon>
        <taxon>Agaricomycotina</taxon>
        <taxon>Agaricomycetes</taxon>
        <taxon>Agaricomycetidae</taxon>
        <taxon>Agaricales</taxon>
        <taxon>Marasmiineae</taxon>
        <taxon>Marasmiaceae</taxon>
        <taxon>Marasmius</taxon>
    </lineage>
</organism>
<proteinExistence type="predicted"/>
<feature type="region of interest" description="Disordered" evidence="1">
    <location>
        <begin position="1"/>
        <end position="164"/>
    </location>
</feature>
<feature type="compositionally biased region" description="Acidic residues" evidence="1">
    <location>
        <begin position="27"/>
        <end position="76"/>
    </location>
</feature>
<feature type="compositionally biased region" description="Acidic residues" evidence="1">
    <location>
        <begin position="144"/>
        <end position="154"/>
    </location>
</feature>
<gene>
    <name evidence="2" type="ORF">V5O48_001495</name>
</gene>
<keyword evidence="3" id="KW-1185">Reference proteome</keyword>
<accession>A0ABR3FYB0</accession>